<keyword evidence="3" id="KW-1133">Transmembrane helix</keyword>
<keyword evidence="5" id="KW-0808">Transferase</keyword>
<sequence length="230" mass="25718">MGDEALYHEATEGRSGLAHGMAEAEGRARGIYARWGKRALDLLLVIAAAPIVAPVVFLLALLVRRDGGPAFYSQERVGMGGKRFRCWKLRTMVPDAEARLARLLESDPEAAREWRERQKLRRDPRVTRIGAFLRKSSLDELPQLWNVLRGEMSLVGPRPFLPEQEELYPGTAYYALRPGLTGYWQVGDRNDSSFAARAVHDARYAREISLAADVATILRTVGVVLRQTGC</sequence>
<name>A0A1M7SW26_9RHOB</name>
<evidence type="ECO:0000313" key="5">
    <source>
        <dbReference type="EMBL" id="SHN62618.1"/>
    </source>
</evidence>
<protein>
    <submittedName>
        <fullName evidence="5">Sugar transferase involved in LPS biosynthesis (Colanic, teichoic acid)</fullName>
    </submittedName>
</protein>
<feature type="transmembrane region" description="Helical" evidence="3">
    <location>
        <begin position="42"/>
        <end position="63"/>
    </location>
</feature>
<accession>A0A1M7SW26</accession>
<dbReference type="Pfam" id="PF02397">
    <property type="entry name" value="Bac_transf"/>
    <property type="match status" value="1"/>
</dbReference>
<dbReference type="InterPro" id="IPR003362">
    <property type="entry name" value="Bact_transf"/>
</dbReference>
<evidence type="ECO:0000256" key="1">
    <source>
        <dbReference type="ARBA" id="ARBA00006464"/>
    </source>
</evidence>
<dbReference type="PANTHER" id="PTHR30576">
    <property type="entry name" value="COLANIC BIOSYNTHESIS UDP-GLUCOSE LIPID CARRIER TRANSFERASE"/>
    <property type="match status" value="1"/>
</dbReference>
<evidence type="ECO:0000313" key="6">
    <source>
        <dbReference type="Proteomes" id="UP000184066"/>
    </source>
</evidence>
<evidence type="ECO:0000259" key="4">
    <source>
        <dbReference type="Pfam" id="PF02397"/>
    </source>
</evidence>
<comment type="similarity">
    <text evidence="1">Belongs to the bacterial sugar transferase family.</text>
</comment>
<evidence type="ECO:0000256" key="3">
    <source>
        <dbReference type="SAM" id="Phobius"/>
    </source>
</evidence>
<dbReference type="PANTHER" id="PTHR30576:SF0">
    <property type="entry name" value="UNDECAPRENYL-PHOSPHATE N-ACETYLGALACTOSAMINYL 1-PHOSPHATE TRANSFERASE-RELATED"/>
    <property type="match status" value="1"/>
</dbReference>
<keyword evidence="6" id="KW-1185">Reference proteome</keyword>
<dbReference type="EMBL" id="FRDL01000003">
    <property type="protein sequence ID" value="SHN62618.1"/>
    <property type="molecule type" value="Genomic_DNA"/>
</dbReference>
<dbReference type="AlphaFoldDB" id="A0A1M7SW26"/>
<reference evidence="5 6" key="1">
    <citation type="submission" date="2016-12" db="EMBL/GenBank/DDBJ databases">
        <authorList>
            <person name="Song W.-J."/>
            <person name="Kurnit D.M."/>
        </authorList>
    </citation>
    <scope>NUCLEOTIDE SEQUENCE [LARGE SCALE GENOMIC DNA]</scope>
    <source>
        <strain evidence="5 6">CGMCC 1.10808</strain>
    </source>
</reference>
<dbReference type="STRING" id="1189325.SAMN04488119_101312"/>
<proteinExistence type="inferred from homology"/>
<keyword evidence="2" id="KW-0270">Exopolysaccharide synthesis</keyword>
<dbReference type="GO" id="GO:0000271">
    <property type="term" value="P:polysaccharide biosynthetic process"/>
    <property type="evidence" value="ECO:0007669"/>
    <property type="project" value="UniProtKB-KW"/>
</dbReference>
<dbReference type="Proteomes" id="UP000184066">
    <property type="component" value="Unassembled WGS sequence"/>
</dbReference>
<dbReference type="GO" id="GO:0016780">
    <property type="term" value="F:phosphotransferase activity, for other substituted phosphate groups"/>
    <property type="evidence" value="ECO:0007669"/>
    <property type="project" value="TreeGrafter"/>
</dbReference>
<dbReference type="OrthoDB" id="9808602at2"/>
<feature type="domain" description="Bacterial sugar transferase" evidence="4">
    <location>
        <begin position="37"/>
        <end position="225"/>
    </location>
</feature>
<keyword evidence="3" id="KW-0472">Membrane</keyword>
<organism evidence="5 6">
    <name type="scientific">Oceanicella actignis</name>
    <dbReference type="NCBI Taxonomy" id="1189325"/>
    <lineage>
        <taxon>Bacteria</taxon>
        <taxon>Pseudomonadati</taxon>
        <taxon>Pseudomonadota</taxon>
        <taxon>Alphaproteobacteria</taxon>
        <taxon>Rhodobacterales</taxon>
        <taxon>Paracoccaceae</taxon>
        <taxon>Oceanicella</taxon>
    </lineage>
</organism>
<evidence type="ECO:0000256" key="2">
    <source>
        <dbReference type="ARBA" id="ARBA00023169"/>
    </source>
</evidence>
<gene>
    <name evidence="5" type="ORF">SAMN05216200_103313</name>
</gene>
<keyword evidence="3" id="KW-0812">Transmembrane</keyword>